<accession>A0A8S5RF20</accession>
<evidence type="ECO:0000313" key="1">
    <source>
        <dbReference type="EMBL" id="DAE29967.1"/>
    </source>
</evidence>
<proteinExistence type="predicted"/>
<dbReference type="EMBL" id="BK059101">
    <property type="protein sequence ID" value="DAE29967.1"/>
    <property type="molecule type" value="Genomic_DNA"/>
</dbReference>
<organism evidence="1">
    <name type="scientific">virus sp. ctE0n6</name>
    <dbReference type="NCBI Taxonomy" id="2827985"/>
    <lineage>
        <taxon>Viruses</taxon>
    </lineage>
</organism>
<name>A0A8S5RF20_9VIRU</name>
<sequence>MKVDKEYICNLLNIKPRTLKTVEAENKLNERLEQKGYDFIEKIKEGRKVYYIIEQYSSNKEMYSNMVKYVFNTNKKEEFTKYFCLRTNENNNFPLSKSDISNKAEVSKRTITTWDNTLIDYNIISKDGYFYFCIDKENRTIKQCTKEEYKSFWRNTAYIKAFKDLQLKYINGTIDLNQLTLASAEIGASVALVTNKYYYRIKKYKTNIENQLYIDTFNLIKNIYGNTEIEINFPLINE</sequence>
<reference evidence="1" key="1">
    <citation type="journal article" date="2021" name="Proc. Natl. Acad. Sci. U.S.A.">
        <title>A Catalog of Tens of Thousands of Viruses from Human Metagenomes Reveals Hidden Associations with Chronic Diseases.</title>
        <authorList>
            <person name="Tisza M.J."/>
            <person name="Buck C.B."/>
        </authorList>
    </citation>
    <scope>NUCLEOTIDE SEQUENCE</scope>
    <source>
        <strain evidence="1">CtE0n6</strain>
    </source>
</reference>
<protein>
    <submittedName>
        <fullName evidence="1">Uncharacterized protein</fullName>
    </submittedName>
</protein>